<dbReference type="Gene3D" id="3.30.565.10">
    <property type="entry name" value="Histidine kinase-like ATPase, C-terminal domain"/>
    <property type="match status" value="1"/>
</dbReference>
<name>A0A7W3PG68_9MICO</name>
<dbReference type="GO" id="GO:0005524">
    <property type="term" value="F:ATP binding"/>
    <property type="evidence" value="ECO:0007669"/>
    <property type="project" value="UniProtKB-KW"/>
</dbReference>
<feature type="transmembrane region" description="Helical" evidence="14">
    <location>
        <begin position="6"/>
        <end position="28"/>
    </location>
</feature>
<evidence type="ECO:0000313" key="16">
    <source>
        <dbReference type="EMBL" id="MBA8810402.1"/>
    </source>
</evidence>
<dbReference type="PANTHER" id="PTHR45453">
    <property type="entry name" value="PHOSPHATE REGULON SENSOR PROTEIN PHOR"/>
    <property type="match status" value="1"/>
</dbReference>
<accession>A0A7W3PG68</accession>
<evidence type="ECO:0000256" key="8">
    <source>
        <dbReference type="ARBA" id="ARBA00022777"/>
    </source>
</evidence>
<dbReference type="GO" id="GO:0004721">
    <property type="term" value="F:phosphoprotein phosphatase activity"/>
    <property type="evidence" value="ECO:0007669"/>
    <property type="project" value="TreeGrafter"/>
</dbReference>
<dbReference type="FunFam" id="3.30.565.10:FF:000006">
    <property type="entry name" value="Sensor histidine kinase WalK"/>
    <property type="match status" value="1"/>
</dbReference>
<dbReference type="PROSITE" id="PS50109">
    <property type="entry name" value="HIS_KIN"/>
    <property type="match status" value="1"/>
</dbReference>
<dbReference type="InterPro" id="IPR003594">
    <property type="entry name" value="HATPase_dom"/>
</dbReference>
<evidence type="ECO:0000256" key="4">
    <source>
        <dbReference type="ARBA" id="ARBA00022475"/>
    </source>
</evidence>
<dbReference type="Pfam" id="PF02518">
    <property type="entry name" value="HATPase_c"/>
    <property type="match status" value="1"/>
</dbReference>
<keyword evidence="4" id="KW-1003">Cell membrane</keyword>
<evidence type="ECO:0000256" key="9">
    <source>
        <dbReference type="ARBA" id="ARBA00022840"/>
    </source>
</evidence>
<evidence type="ECO:0000259" key="15">
    <source>
        <dbReference type="PROSITE" id="PS50109"/>
    </source>
</evidence>
<evidence type="ECO:0000256" key="11">
    <source>
        <dbReference type="ARBA" id="ARBA00023136"/>
    </source>
</evidence>
<dbReference type="Proteomes" id="UP000540568">
    <property type="component" value="Unassembled WGS sequence"/>
</dbReference>
<keyword evidence="11 14" id="KW-0472">Membrane</keyword>
<evidence type="ECO:0000256" key="14">
    <source>
        <dbReference type="SAM" id="Phobius"/>
    </source>
</evidence>
<keyword evidence="8 16" id="KW-0418">Kinase</keyword>
<evidence type="ECO:0000256" key="6">
    <source>
        <dbReference type="ARBA" id="ARBA00022679"/>
    </source>
</evidence>
<dbReference type="CDD" id="cd00075">
    <property type="entry name" value="HATPase"/>
    <property type="match status" value="1"/>
</dbReference>
<proteinExistence type="predicted"/>
<dbReference type="AlphaFoldDB" id="A0A7W3PG68"/>
<dbReference type="PANTHER" id="PTHR45453:SF1">
    <property type="entry name" value="PHOSPHATE REGULON SENSOR PROTEIN PHOR"/>
    <property type="match status" value="1"/>
</dbReference>
<comment type="subcellular location">
    <subcellularLocation>
        <location evidence="2">Cell membrane</location>
    </subcellularLocation>
</comment>
<dbReference type="SUPFAM" id="SSF55874">
    <property type="entry name" value="ATPase domain of HSP90 chaperone/DNA topoisomerase II/histidine kinase"/>
    <property type="match status" value="1"/>
</dbReference>
<feature type="region of interest" description="Disordered" evidence="13">
    <location>
        <begin position="355"/>
        <end position="442"/>
    </location>
</feature>
<dbReference type="CDD" id="cd00082">
    <property type="entry name" value="HisKA"/>
    <property type="match status" value="1"/>
</dbReference>
<evidence type="ECO:0000256" key="1">
    <source>
        <dbReference type="ARBA" id="ARBA00000085"/>
    </source>
</evidence>
<evidence type="ECO:0000256" key="10">
    <source>
        <dbReference type="ARBA" id="ARBA00023012"/>
    </source>
</evidence>
<gene>
    <name evidence="16" type="ORF">FHX71_004378</name>
</gene>
<feature type="compositionally biased region" description="Acidic residues" evidence="13">
    <location>
        <begin position="401"/>
        <end position="414"/>
    </location>
</feature>
<comment type="catalytic activity">
    <reaction evidence="1">
        <text>ATP + protein L-histidine = ADP + protein N-phospho-L-histidine.</text>
        <dbReference type="EC" id="2.7.13.3"/>
    </reaction>
</comment>
<dbReference type="InterPro" id="IPR050351">
    <property type="entry name" value="BphY/WalK/GraS-like"/>
</dbReference>
<sequence length="442" mass="47176">MDGIISGVPVLAAGILGVIVGVVAALAFRVSERHQHALPPTEPDELDAGLVRVLSVLRSAAVVLDGEDEVIRASPPAYALGVVRNDALVHAAITDLVALVRRDGVIREQELELPRGPVGQGTVLLQVRVAPLGLDRVLVLAEDRTEARRVEAIRRDFVVNVSHELKTPVGALALLAETVADAADDPVAVRRFTERMQREAVRLSALVQEIIELSRLQGAGAMPKLTPVPIREVVEEAVDRARTTAQSKNIAITMGGDLDTEVYGDHNLLVTAVRNLVDNAVAYSGPASRVGVGVNERAGLVEIAVVDQGVGIAEDAQDRVFERFYRVDPARSRDTGGTGLGLSIVKHVAADHGGDVQMWSEPGRGSTFTLRIPSADRPEGSGRTGRVTPPSLSDVVRDGEDQQDVVDEQDQNGEQDQHDEQDQQAQHKAADTAATKNEEVGA</sequence>
<keyword evidence="10" id="KW-0902">Two-component regulatory system</keyword>
<dbReference type="Pfam" id="PF00512">
    <property type="entry name" value="HisKA"/>
    <property type="match status" value="1"/>
</dbReference>
<evidence type="ECO:0000256" key="3">
    <source>
        <dbReference type="ARBA" id="ARBA00012438"/>
    </source>
</evidence>
<dbReference type="GO" id="GO:0005886">
    <property type="term" value="C:plasma membrane"/>
    <property type="evidence" value="ECO:0007669"/>
    <property type="project" value="UniProtKB-SubCell"/>
</dbReference>
<organism evidence="16 17">
    <name type="scientific">Promicromonospora sukumoe</name>
    <dbReference type="NCBI Taxonomy" id="88382"/>
    <lineage>
        <taxon>Bacteria</taxon>
        <taxon>Bacillati</taxon>
        <taxon>Actinomycetota</taxon>
        <taxon>Actinomycetes</taxon>
        <taxon>Micrococcales</taxon>
        <taxon>Promicromonosporaceae</taxon>
        <taxon>Promicromonospora</taxon>
    </lineage>
</organism>
<dbReference type="InterPro" id="IPR005467">
    <property type="entry name" value="His_kinase_dom"/>
</dbReference>
<keyword evidence="6 16" id="KW-0808">Transferase</keyword>
<reference evidence="16 17" key="1">
    <citation type="submission" date="2020-07" db="EMBL/GenBank/DDBJ databases">
        <title>Sequencing the genomes of 1000 actinobacteria strains.</title>
        <authorList>
            <person name="Klenk H.-P."/>
        </authorList>
    </citation>
    <scope>NUCLEOTIDE SEQUENCE [LARGE SCALE GENOMIC DNA]</scope>
    <source>
        <strain evidence="16 17">DSM 44121</strain>
    </source>
</reference>
<keyword evidence="14" id="KW-0812">Transmembrane</keyword>
<dbReference type="InterPro" id="IPR003661">
    <property type="entry name" value="HisK_dim/P_dom"/>
</dbReference>
<dbReference type="InterPro" id="IPR004358">
    <property type="entry name" value="Sig_transdc_His_kin-like_C"/>
</dbReference>
<dbReference type="PRINTS" id="PR00344">
    <property type="entry name" value="BCTRLSENSOR"/>
</dbReference>
<dbReference type="RefSeq" id="WP_182619509.1">
    <property type="nucleotide sequence ID" value="NZ_BAAATF010000013.1"/>
</dbReference>
<dbReference type="GO" id="GO:0000155">
    <property type="term" value="F:phosphorelay sensor kinase activity"/>
    <property type="evidence" value="ECO:0007669"/>
    <property type="project" value="InterPro"/>
</dbReference>
<protein>
    <recommendedName>
        <fullName evidence="12">Sensor-like histidine kinase SenX3</fullName>
        <ecNumber evidence="3">2.7.13.3</ecNumber>
    </recommendedName>
</protein>
<evidence type="ECO:0000256" key="13">
    <source>
        <dbReference type="SAM" id="MobiDB-lite"/>
    </source>
</evidence>
<evidence type="ECO:0000256" key="5">
    <source>
        <dbReference type="ARBA" id="ARBA00022553"/>
    </source>
</evidence>
<keyword evidence="9" id="KW-0067">ATP-binding</keyword>
<dbReference type="EC" id="2.7.13.3" evidence="3"/>
<evidence type="ECO:0000256" key="2">
    <source>
        <dbReference type="ARBA" id="ARBA00004236"/>
    </source>
</evidence>
<comment type="caution">
    <text evidence="16">The sequence shown here is derived from an EMBL/GenBank/DDBJ whole genome shotgun (WGS) entry which is preliminary data.</text>
</comment>
<feature type="domain" description="Histidine kinase" evidence="15">
    <location>
        <begin position="160"/>
        <end position="376"/>
    </location>
</feature>
<dbReference type="InterPro" id="IPR036890">
    <property type="entry name" value="HATPase_C_sf"/>
</dbReference>
<dbReference type="SMART" id="SM00387">
    <property type="entry name" value="HATPase_c"/>
    <property type="match status" value="1"/>
</dbReference>
<evidence type="ECO:0000256" key="12">
    <source>
        <dbReference type="ARBA" id="ARBA00039401"/>
    </source>
</evidence>
<dbReference type="SMART" id="SM00388">
    <property type="entry name" value="HisKA"/>
    <property type="match status" value="1"/>
</dbReference>
<evidence type="ECO:0000256" key="7">
    <source>
        <dbReference type="ARBA" id="ARBA00022741"/>
    </source>
</evidence>
<dbReference type="InterPro" id="IPR036097">
    <property type="entry name" value="HisK_dim/P_sf"/>
</dbReference>
<dbReference type="Gene3D" id="1.10.287.130">
    <property type="match status" value="1"/>
</dbReference>
<keyword evidence="5" id="KW-0597">Phosphoprotein</keyword>
<keyword evidence="14" id="KW-1133">Transmembrane helix</keyword>
<dbReference type="GO" id="GO:0016036">
    <property type="term" value="P:cellular response to phosphate starvation"/>
    <property type="evidence" value="ECO:0007669"/>
    <property type="project" value="TreeGrafter"/>
</dbReference>
<evidence type="ECO:0000313" key="17">
    <source>
        <dbReference type="Proteomes" id="UP000540568"/>
    </source>
</evidence>
<dbReference type="EMBL" id="JACGWV010000002">
    <property type="protein sequence ID" value="MBA8810402.1"/>
    <property type="molecule type" value="Genomic_DNA"/>
</dbReference>
<dbReference type="FunFam" id="1.10.287.130:FF:000008">
    <property type="entry name" value="Two-component sensor histidine kinase"/>
    <property type="match status" value="1"/>
</dbReference>
<keyword evidence="7" id="KW-0547">Nucleotide-binding</keyword>
<keyword evidence="17" id="KW-1185">Reference proteome</keyword>
<dbReference type="SUPFAM" id="SSF47384">
    <property type="entry name" value="Homodimeric domain of signal transducing histidine kinase"/>
    <property type="match status" value="1"/>
</dbReference>